<keyword evidence="2" id="KW-1133">Transmembrane helix</keyword>
<evidence type="ECO:0000256" key="2">
    <source>
        <dbReference type="SAM" id="Phobius"/>
    </source>
</evidence>
<dbReference type="Gene3D" id="2.130.10.10">
    <property type="entry name" value="YVTN repeat-like/Quinoprotein amine dehydrogenase"/>
    <property type="match status" value="2"/>
</dbReference>
<dbReference type="InterPro" id="IPR015943">
    <property type="entry name" value="WD40/YVTN_repeat-like_dom_sf"/>
</dbReference>
<evidence type="ECO:0000256" key="1">
    <source>
        <dbReference type="SAM" id="MobiDB-lite"/>
    </source>
</evidence>
<feature type="transmembrane region" description="Helical" evidence="2">
    <location>
        <begin position="109"/>
        <end position="127"/>
    </location>
</feature>
<reference evidence="4 5" key="1">
    <citation type="submission" date="2020-08" db="EMBL/GenBank/DDBJ databases">
        <title>Sequencing the genomes of 1000 actinobacteria strains.</title>
        <authorList>
            <person name="Klenk H.-P."/>
        </authorList>
    </citation>
    <scope>NUCLEOTIDE SEQUENCE [LARGE SCALE GENOMIC DNA]</scope>
    <source>
        <strain evidence="4 5">DSM 44551</strain>
    </source>
</reference>
<feature type="domain" description="Pyrrolo-quinoline quinone repeat" evidence="3">
    <location>
        <begin position="195"/>
        <end position="389"/>
    </location>
</feature>
<dbReference type="RefSeq" id="WP_184393004.1">
    <property type="nucleotide sequence ID" value="NZ_BAAAJD010000044.1"/>
</dbReference>
<dbReference type="Pfam" id="PF13360">
    <property type="entry name" value="PQQ_2"/>
    <property type="match status" value="1"/>
</dbReference>
<dbReference type="InterPro" id="IPR002372">
    <property type="entry name" value="PQQ_rpt_dom"/>
</dbReference>
<dbReference type="PANTHER" id="PTHR34512">
    <property type="entry name" value="CELL SURFACE PROTEIN"/>
    <property type="match status" value="1"/>
</dbReference>
<evidence type="ECO:0000259" key="3">
    <source>
        <dbReference type="Pfam" id="PF13360"/>
    </source>
</evidence>
<dbReference type="SUPFAM" id="SSF50998">
    <property type="entry name" value="Quinoprotein alcohol dehydrogenase-like"/>
    <property type="match status" value="1"/>
</dbReference>
<gene>
    <name evidence="4" type="ORF">HDA36_003424</name>
</gene>
<dbReference type="PANTHER" id="PTHR34512:SF30">
    <property type="entry name" value="OUTER MEMBRANE PROTEIN ASSEMBLY FACTOR BAMB"/>
    <property type="match status" value="1"/>
</dbReference>
<accession>A0A7W8QN21</accession>
<dbReference type="Proteomes" id="UP000572635">
    <property type="component" value="Unassembled WGS sequence"/>
</dbReference>
<sequence>MTEERGNGPGRRARRLLRRVREADERRGNRRDLRSRRASEAQRSIAEALLSERSGSGGAEIPRDEWGVPLDDRHVRSELTVEGAGALRRVLSGPRRSDFTRPFRRKRDWIFLGVAVLMLPVLLYYLASDRLTSWSDPSVPIEGEGTAEPLWAASAEDTFVFDETVGDRDYPSRFEETAAVWPAGDTVVRADRAGVTSYAAADGEVLWHTDPGGEGLCTAAGDAAAGGVGVVVVEREGGDGTDSRGCDTVLGIDLSTGERLWKKEIPELAEVRGDNVQVRVRAWSAGGQAVVSWGPLLAGFDAAGGETPWTATELPGPDGTCPAGSHEIMPRGDGEAVLLGFCGSEGERPFTGLLDTATGEVSEQRALPVGTEKDGSDTLRLVAADPVVVYTSPTSSMFDGSRQNDELLVAADGDWTRIAAWGEAGVGAEKKEWGLDHRDGRFTVVGGVLYAETAGTSENRIAAFDLDRGEPLWDRRVEDHFVRVVGADGDRVLAVARTGRGDADEEDNVDPWRTRILALPTDGEGPAELVADDLPAVPWLDDSPVWLHTFGDRYVVGPTPDSLGSGAVPPLFAAG</sequence>
<feature type="region of interest" description="Disordered" evidence="1">
    <location>
        <begin position="1"/>
        <end position="41"/>
    </location>
</feature>
<feature type="compositionally biased region" description="Basic and acidic residues" evidence="1">
    <location>
        <begin position="19"/>
        <end position="40"/>
    </location>
</feature>
<keyword evidence="2" id="KW-0472">Membrane</keyword>
<evidence type="ECO:0000313" key="4">
    <source>
        <dbReference type="EMBL" id="MBB5433340.1"/>
    </source>
</evidence>
<keyword evidence="2" id="KW-0812">Transmembrane</keyword>
<dbReference type="InterPro" id="IPR011047">
    <property type="entry name" value="Quinoprotein_ADH-like_sf"/>
</dbReference>
<dbReference type="AlphaFoldDB" id="A0A7W8QN21"/>
<proteinExistence type="predicted"/>
<evidence type="ECO:0000313" key="5">
    <source>
        <dbReference type="Proteomes" id="UP000572635"/>
    </source>
</evidence>
<keyword evidence="5" id="KW-1185">Reference proteome</keyword>
<organism evidence="4 5">
    <name type="scientific">Nocardiopsis composta</name>
    <dbReference type="NCBI Taxonomy" id="157465"/>
    <lineage>
        <taxon>Bacteria</taxon>
        <taxon>Bacillati</taxon>
        <taxon>Actinomycetota</taxon>
        <taxon>Actinomycetes</taxon>
        <taxon>Streptosporangiales</taxon>
        <taxon>Nocardiopsidaceae</taxon>
        <taxon>Nocardiopsis</taxon>
    </lineage>
</organism>
<dbReference type="EMBL" id="JACHDB010000001">
    <property type="protein sequence ID" value="MBB5433340.1"/>
    <property type="molecule type" value="Genomic_DNA"/>
</dbReference>
<comment type="caution">
    <text evidence="4">The sequence shown here is derived from an EMBL/GenBank/DDBJ whole genome shotgun (WGS) entry which is preliminary data.</text>
</comment>
<name>A0A7W8QN21_9ACTN</name>
<protein>
    <submittedName>
        <fullName evidence="4">Outer membrane protein assembly factor BamB</fullName>
    </submittedName>
</protein>